<proteinExistence type="predicted"/>
<feature type="compositionally biased region" description="Gly residues" evidence="1">
    <location>
        <begin position="218"/>
        <end position="228"/>
    </location>
</feature>
<name>A0AAW0GRF0_9APHY</name>
<accession>A0AAW0GRF0</accession>
<evidence type="ECO:0000313" key="4">
    <source>
        <dbReference type="Proteomes" id="UP001385951"/>
    </source>
</evidence>
<sequence length="228" mass="24718">MTSNILSAPHFLWELYVDYLWKYKQESWVASIASTCRVLAFLCISPFVVLTLLDVISYVIARTLGVIDDTKAATSEDARDEKPDGKLSGTPAPIIRIHEDDSASSSGEERDLSIPRHPPPAYFQNPVEGEGNLKLAGTDVFSPAPSQPPSPTLSRRDLASHNSHPQLEKMMMGRARGESISQLSSVSTASLSSFVMLDKDSGAEDASVQVRQRRGRGIEGSGGLEGSE</sequence>
<feature type="compositionally biased region" description="Basic and acidic residues" evidence="1">
    <location>
        <begin position="96"/>
        <end position="114"/>
    </location>
</feature>
<evidence type="ECO:0000256" key="1">
    <source>
        <dbReference type="SAM" id="MobiDB-lite"/>
    </source>
</evidence>
<gene>
    <name evidence="3" type="ORF">QCA50_004192</name>
</gene>
<comment type="caution">
    <text evidence="3">The sequence shown here is derived from an EMBL/GenBank/DDBJ whole genome shotgun (WGS) entry which is preliminary data.</text>
</comment>
<feature type="region of interest" description="Disordered" evidence="1">
    <location>
        <begin position="199"/>
        <end position="228"/>
    </location>
</feature>
<feature type="region of interest" description="Disordered" evidence="1">
    <location>
        <begin position="72"/>
        <end position="158"/>
    </location>
</feature>
<dbReference type="EMBL" id="JASBNA010000004">
    <property type="protein sequence ID" value="KAK7692562.1"/>
    <property type="molecule type" value="Genomic_DNA"/>
</dbReference>
<evidence type="ECO:0000313" key="3">
    <source>
        <dbReference type="EMBL" id="KAK7692562.1"/>
    </source>
</evidence>
<feature type="compositionally biased region" description="Basic and acidic residues" evidence="1">
    <location>
        <begin position="72"/>
        <end position="85"/>
    </location>
</feature>
<dbReference type="Proteomes" id="UP001385951">
    <property type="component" value="Unassembled WGS sequence"/>
</dbReference>
<reference evidence="3 4" key="1">
    <citation type="submission" date="2022-09" db="EMBL/GenBank/DDBJ databases">
        <authorList>
            <person name="Palmer J.M."/>
        </authorList>
    </citation>
    <scope>NUCLEOTIDE SEQUENCE [LARGE SCALE GENOMIC DNA]</scope>
    <source>
        <strain evidence="3 4">DSM 7382</strain>
    </source>
</reference>
<dbReference type="AlphaFoldDB" id="A0AAW0GRF0"/>
<keyword evidence="2" id="KW-0472">Membrane</keyword>
<feature type="transmembrane region" description="Helical" evidence="2">
    <location>
        <begin position="38"/>
        <end position="61"/>
    </location>
</feature>
<keyword evidence="2" id="KW-0812">Transmembrane</keyword>
<keyword evidence="2" id="KW-1133">Transmembrane helix</keyword>
<organism evidence="3 4">
    <name type="scientific">Cerrena zonata</name>
    <dbReference type="NCBI Taxonomy" id="2478898"/>
    <lineage>
        <taxon>Eukaryota</taxon>
        <taxon>Fungi</taxon>
        <taxon>Dikarya</taxon>
        <taxon>Basidiomycota</taxon>
        <taxon>Agaricomycotina</taxon>
        <taxon>Agaricomycetes</taxon>
        <taxon>Polyporales</taxon>
        <taxon>Cerrenaceae</taxon>
        <taxon>Cerrena</taxon>
    </lineage>
</organism>
<protein>
    <submittedName>
        <fullName evidence="3">Uncharacterized protein</fullName>
    </submittedName>
</protein>
<evidence type="ECO:0000256" key="2">
    <source>
        <dbReference type="SAM" id="Phobius"/>
    </source>
</evidence>
<keyword evidence="4" id="KW-1185">Reference proteome</keyword>